<feature type="compositionally biased region" description="Low complexity" evidence="1">
    <location>
        <begin position="332"/>
        <end position="341"/>
    </location>
</feature>
<feature type="compositionally biased region" description="Gly residues" evidence="1">
    <location>
        <begin position="491"/>
        <end position="502"/>
    </location>
</feature>
<feature type="compositionally biased region" description="Low complexity" evidence="1">
    <location>
        <begin position="377"/>
        <end position="399"/>
    </location>
</feature>
<feature type="region of interest" description="Disordered" evidence="1">
    <location>
        <begin position="320"/>
        <end position="460"/>
    </location>
</feature>
<feature type="compositionally biased region" description="Pro residues" evidence="1">
    <location>
        <begin position="220"/>
        <end position="232"/>
    </location>
</feature>
<feature type="compositionally biased region" description="Low complexity" evidence="1">
    <location>
        <begin position="171"/>
        <end position="185"/>
    </location>
</feature>
<feature type="compositionally biased region" description="Gly residues" evidence="1">
    <location>
        <begin position="413"/>
        <end position="423"/>
    </location>
</feature>
<feature type="compositionally biased region" description="Basic residues" evidence="1">
    <location>
        <begin position="154"/>
        <end position="170"/>
    </location>
</feature>
<feature type="region of interest" description="Disordered" evidence="1">
    <location>
        <begin position="214"/>
        <end position="233"/>
    </location>
</feature>
<feature type="compositionally biased region" description="Low complexity" evidence="1">
    <location>
        <begin position="424"/>
        <end position="433"/>
    </location>
</feature>
<dbReference type="SUPFAM" id="SSF48452">
    <property type="entry name" value="TPR-like"/>
    <property type="match status" value="1"/>
</dbReference>
<sequence length="627" mass="67688">MSRACAVRFVVSLDNVRRAASERLSRWKAPRWPCQRTRRDTPRSHHGSGWRNVRSWRNNLEGVKAGARSQDVIIVKSSLRVAAPGQRDVADCRRTREAEADDVINLGAPRPPRLLRSDASPRARTARTYTPNPRLYPGPSPKTKLKAERSEGHGRRRKRTFRRPVPKARLYRAAPPRAAAPTAVRQHWPPPAPPGPRVLDTACRAALRLGERRRLASPASPAPPLPAPPPVLSAPRRLVVTLPAATARAMDARPPCSPDEGSDGNDAASAPSEFLAEFLSAIMQRQYAEALKYCRLILQYEPHNTTARGFYPLLQHKVNAHKRADEPRPRRGSSSGDSSAGSRRRALASRHEVMEQEADEAEAARTASESEGEGGSDTEASCASQSSLELDSSPSLSISRRTDHTDSACASGSGSGSMSGSGSGWESTGTAGSADGGGGGSGSGGERPAPADDNGNAPPPCCRHSSPVCLQIDDLENDNNDTTHYKRSLVAGGGGSGSGGGGGDDRGRVAAAAARPVRLLHQVSGEPPLALVVSLCHCTLFSLAHLSFISCSCSIITASHLQPLATTTTRRRWLSRPLLPRRIFLFINRSYTGLIRRINRSCYVECWIMNNFPLAYLRLFSKRDLTP</sequence>
<organism evidence="2 3">
    <name type="scientific">Galleria mellonella</name>
    <name type="common">Greater wax moth</name>
    <dbReference type="NCBI Taxonomy" id="7137"/>
    <lineage>
        <taxon>Eukaryota</taxon>
        <taxon>Metazoa</taxon>
        <taxon>Ecdysozoa</taxon>
        <taxon>Arthropoda</taxon>
        <taxon>Hexapoda</taxon>
        <taxon>Insecta</taxon>
        <taxon>Pterygota</taxon>
        <taxon>Neoptera</taxon>
        <taxon>Endopterygota</taxon>
        <taxon>Lepidoptera</taxon>
        <taxon>Glossata</taxon>
        <taxon>Ditrysia</taxon>
        <taxon>Pyraloidea</taxon>
        <taxon>Pyralidae</taxon>
        <taxon>Galleriinae</taxon>
        <taxon>Galleria</taxon>
    </lineage>
</organism>
<keyword evidence="2" id="KW-1185">Reference proteome</keyword>
<reference evidence="3" key="1">
    <citation type="submission" date="2025-08" db="UniProtKB">
        <authorList>
            <consortium name="RefSeq"/>
        </authorList>
    </citation>
    <scope>IDENTIFICATION</scope>
    <source>
        <tissue evidence="3">Whole larvae</tissue>
    </source>
</reference>
<dbReference type="RefSeq" id="XP_052749536.1">
    <property type="nucleotide sequence ID" value="XM_052893576.1"/>
</dbReference>
<accession>A0ABM3MDQ1</accession>
<dbReference type="InterPro" id="IPR011990">
    <property type="entry name" value="TPR-like_helical_dom_sf"/>
</dbReference>
<gene>
    <name evidence="3" type="primary">LOC113519074</name>
</gene>
<proteinExistence type="predicted"/>
<evidence type="ECO:0000256" key="1">
    <source>
        <dbReference type="SAM" id="MobiDB-lite"/>
    </source>
</evidence>
<dbReference type="PANTHER" id="PTHR21520:SF2">
    <property type="entry name" value="GLUTAMATE-RICH PROTEIN 2"/>
    <property type="match status" value="1"/>
</dbReference>
<dbReference type="GeneID" id="113519074"/>
<evidence type="ECO:0000313" key="2">
    <source>
        <dbReference type="Proteomes" id="UP001652740"/>
    </source>
</evidence>
<name>A0ABM3MDQ1_GALME</name>
<feature type="compositionally biased region" description="Gly residues" evidence="1">
    <location>
        <begin position="434"/>
        <end position="445"/>
    </location>
</feature>
<evidence type="ECO:0000313" key="3">
    <source>
        <dbReference type="RefSeq" id="XP_052749536.1"/>
    </source>
</evidence>
<protein>
    <submittedName>
        <fullName evidence="3">Sterile alpha motif domain-containing protein 1 isoform X1</fullName>
    </submittedName>
</protein>
<feature type="region of interest" description="Disordered" evidence="1">
    <location>
        <begin position="480"/>
        <end position="507"/>
    </location>
</feature>
<feature type="region of interest" description="Disordered" evidence="1">
    <location>
        <begin position="249"/>
        <end position="269"/>
    </location>
</feature>
<dbReference type="PANTHER" id="PTHR21520">
    <property type="entry name" value="GLUTAMATE-RICH PROTEIN 2"/>
    <property type="match status" value="1"/>
</dbReference>
<dbReference type="InterPro" id="IPR026703">
    <property type="entry name" value="ERICH2"/>
</dbReference>
<dbReference type="Proteomes" id="UP001652740">
    <property type="component" value="Unplaced"/>
</dbReference>
<feature type="region of interest" description="Disordered" evidence="1">
    <location>
        <begin position="106"/>
        <end position="197"/>
    </location>
</feature>